<dbReference type="PROSITE" id="PS00560">
    <property type="entry name" value="CARBOXYPEPT_SER_HIS"/>
    <property type="match status" value="1"/>
</dbReference>
<keyword evidence="2 5" id="KW-0645">Protease</keyword>
<dbReference type="Proteomes" id="UP000077315">
    <property type="component" value="Unassembled WGS sequence"/>
</dbReference>
<keyword evidence="2 5" id="KW-0121">Carboxypeptidase</keyword>
<gene>
    <name evidence="5" type="ORF">PHYBLDRAFT_17220</name>
</gene>
<sequence length="466" mass="52176">MTKIFTPVSRLCLAALALCLGPLAAFAAPAENNLGLSRRFVSKLNIGHYLDFSQPKYCDSQVVQYSGYLNVGTNDSYFFWFFESRTNPSASPLTVWFNGGPGCSSMVGLFQELGPCRVDSDIKDSYNPFSWNQVSNILFLDQPATVGFSYGSDNVNKTSDAAAITYRFIQLFYEAFPVYSSLPLHFFGESYAGHYIPSYANYILEQNKAIVASHSSRSKIIPLESVGIGNGWTDPLIQHKYSVTMACNSSYGSVLSESNCTSMANNYPECATLIQKCYDTGSDDDCFKATDYCLYELQYTFFYSGKSGYDVRLEEDIDITTTNYFYFLDDSTVKANIGAKTDYSQCAEVPSERFYYSGDNSRNFAPDVTDLLNSGVRVLIYAGDADYLCNWYGNKAWTDELPFKGSKKYQSKSLRPWKVNGKEVGQVKSASNLSFIRVYDAGHMVPAYQPEAALSMFTTWIKRKSF</sequence>
<feature type="chain" id="PRO_5007891145" evidence="4">
    <location>
        <begin position="28"/>
        <end position="466"/>
    </location>
</feature>
<dbReference type="GO" id="GO:0000324">
    <property type="term" value="C:fungal-type vacuole"/>
    <property type="evidence" value="ECO:0007669"/>
    <property type="project" value="TreeGrafter"/>
</dbReference>
<dbReference type="InterPro" id="IPR033124">
    <property type="entry name" value="Ser_caboxypep_his_AS"/>
</dbReference>
<keyword evidence="6" id="KW-1185">Reference proteome</keyword>
<evidence type="ECO:0000256" key="4">
    <source>
        <dbReference type="SAM" id="SignalP"/>
    </source>
</evidence>
<keyword evidence="4" id="KW-0732">Signal</keyword>
<dbReference type="GeneID" id="28997659"/>
<keyword evidence="2 5" id="KW-0378">Hydrolase</keyword>
<evidence type="ECO:0000256" key="2">
    <source>
        <dbReference type="ARBA" id="ARBA00022645"/>
    </source>
</evidence>
<accession>A0A167PGQ6</accession>
<dbReference type="Gene3D" id="3.40.50.1820">
    <property type="entry name" value="alpha/beta hydrolase"/>
    <property type="match status" value="1"/>
</dbReference>
<dbReference type="VEuPathDB" id="FungiDB:PHYBLDRAFT_17220"/>
<dbReference type="GO" id="GO:0004185">
    <property type="term" value="F:serine-type carboxypeptidase activity"/>
    <property type="evidence" value="ECO:0007669"/>
    <property type="project" value="InterPro"/>
</dbReference>
<dbReference type="InterPro" id="IPR029058">
    <property type="entry name" value="AB_hydrolase_fold"/>
</dbReference>
<dbReference type="EMBL" id="KV440974">
    <property type="protein sequence ID" value="OAD77879.1"/>
    <property type="molecule type" value="Genomic_DNA"/>
</dbReference>
<evidence type="ECO:0000256" key="1">
    <source>
        <dbReference type="ARBA" id="ARBA00009431"/>
    </source>
</evidence>
<organism evidence="5 6">
    <name type="scientific">Phycomyces blakesleeanus (strain ATCC 8743b / DSM 1359 / FGSC 10004 / NBRC 33097 / NRRL 1555)</name>
    <dbReference type="NCBI Taxonomy" id="763407"/>
    <lineage>
        <taxon>Eukaryota</taxon>
        <taxon>Fungi</taxon>
        <taxon>Fungi incertae sedis</taxon>
        <taxon>Mucoromycota</taxon>
        <taxon>Mucoromycotina</taxon>
        <taxon>Mucoromycetes</taxon>
        <taxon>Mucorales</taxon>
        <taxon>Phycomycetaceae</taxon>
        <taxon>Phycomyces</taxon>
    </lineage>
</organism>
<dbReference type="STRING" id="763407.A0A167PGQ6"/>
<dbReference type="InParanoid" id="A0A167PGQ6"/>
<dbReference type="Gene3D" id="1.10.287.410">
    <property type="match status" value="1"/>
</dbReference>
<evidence type="ECO:0000313" key="5">
    <source>
        <dbReference type="EMBL" id="OAD77879.1"/>
    </source>
</evidence>
<comment type="similarity">
    <text evidence="1">Belongs to the peptidase S10 family.</text>
</comment>
<dbReference type="OrthoDB" id="443318at2759"/>
<evidence type="ECO:0000313" key="6">
    <source>
        <dbReference type="Proteomes" id="UP000077315"/>
    </source>
</evidence>
<dbReference type="SUPFAM" id="SSF53474">
    <property type="entry name" value="alpha/beta-Hydrolases"/>
    <property type="match status" value="1"/>
</dbReference>
<reference evidence="6" key="1">
    <citation type="submission" date="2015-06" db="EMBL/GenBank/DDBJ databases">
        <title>Expansion of signal transduction pathways in fungi by whole-genome duplication.</title>
        <authorList>
            <consortium name="DOE Joint Genome Institute"/>
            <person name="Corrochano L.M."/>
            <person name="Kuo A."/>
            <person name="Marcet-Houben M."/>
            <person name="Polaino S."/>
            <person name="Salamov A."/>
            <person name="Villalobos J.M."/>
            <person name="Alvarez M.I."/>
            <person name="Avalos J."/>
            <person name="Benito E.P."/>
            <person name="Benoit I."/>
            <person name="Burger G."/>
            <person name="Camino L.P."/>
            <person name="Canovas D."/>
            <person name="Cerda-Olmedo E."/>
            <person name="Cheng J.-F."/>
            <person name="Dominguez A."/>
            <person name="Elias M."/>
            <person name="Eslava A.P."/>
            <person name="Glaser F."/>
            <person name="Grimwood J."/>
            <person name="Gutierrez G."/>
            <person name="Heitman J."/>
            <person name="Henrissat B."/>
            <person name="Iturriaga E.A."/>
            <person name="Lang B.F."/>
            <person name="Lavin J.L."/>
            <person name="Lee S."/>
            <person name="Li W."/>
            <person name="Lindquist E."/>
            <person name="Lopez-Garcia S."/>
            <person name="Luque E.M."/>
            <person name="Marcos A.T."/>
            <person name="Martin J."/>
            <person name="McCluskey K."/>
            <person name="Medina H.R."/>
            <person name="Miralles-Duran A."/>
            <person name="Miyazaki A."/>
            <person name="Munoz-Torres E."/>
            <person name="Oguiza J.A."/>
            <person name="Ohm R."/>
            <person name="Olmedo M."/>
            <person name="Orejas M."/>
            <person name="Ortiz-Castellanos L."/>
            <person name="Pisabarro A.G."/>
            <person name="Rodriguez-Romero J."/>
            <person name="Ruiz-Herrera J."/>
            <person name="Ruiz-Vazquez R."/>
            <person name="Sanz C."/>
            <person name="Schackwitz W."/>
            <person name="Schmutz J."/>
            <person name="Shahriari M."/>
            <person name="Shelest E."/>
            <person name="Silva-Franco F."/>
            <person name="Soanes D."/>
            <person name="Syed K."/>
            <person name="Tagua V.G."/>
            <person name="Talbot N.J."/>
            <person name="Thon M."/>
            <person name="De vries R.P."/>
            <person name="Wiebenga A."/>
            <person name="Yadav J.S."/>
            <person name="Braun E.L."/>
            <person name="Baker S."/>
            <person name="Garre V."/>
            <person name="Horwitz B."/>
            <person name="Torres-Martinez S."/>
            <person name="Idnurm A."/>
            <person name="Herrera-Estrella A."/>
            <person name="Gabaldon T."/>
            <person name="Grigoriev I.V."/>
        </authorList>
    </citation>
    <scope>NUCLEOTIDE SEQUENCE [LARGE SCALE GENOMIC DNA]</scope>
    <source>
        <strain evidence="6">NRRL 1555(-)</strain>
    </source>
</reference>
<protein>
    <submittedName>
        <fullName evidence="5">Secreted serine carboxypeptidase</fullName>
    </submittedName>
</protein>
<dbReference type="GO" id="GO:0006508">
    <property type="term" value="P:proteolysis"/>
    <property type="evidence" value="ECO:0007669"/>
    <property type="project" value="InterPro"/>
</dbReference>
<proteinExistence type="inferred from homology"/>
<dbReference type="InterPro" id="IPR001563">
    <property type="entry name" value="Peptidase_S10"/>
</dbReference>
<dbReference type="RefSeq" id="XP_018295919.1">
    <property type="nucleotide sequence ID" value="XM_018436753.1"/>
</dbReference>
<dbReference type="PANTHER" id="PTHR11802">
    <property type="entry name" value="SERINE PROTEASE FAMILY S10 SERINE CARBOXYPEPTIDASE"/>
    <property type="match status" value="1"/>
</dbReference>
<dbReference type="AlphaFoldDB" id="A0A167PGQ6"/>
<dbReference type="PRINTS" id="PR00724">
    <property type="entry name" value="CRBOXYPTASEC"/>
</dbReference>
<feature type="signal peptide" evidence="4">
    <location>
        <begin position="1"/>
        <end position="27"/>
    </location>
</feature>
<keyword evidence="3" id="KW-0325">Glycoprotein</keyword>
<name>A0A167PGQ6_PHYB8</name>
<evidence type="ECO:0000256" key="3">
    <source>
        <dbReference type="ARBA" id="ARBA00023180"/>
    </source>
</evidence>
<dbReference type="Pfam" id="PF00450">
    <property type="entry name" value="Peptidase_S10"/>
    <property type="match status" value="1"/>
</dbReference>
<dbReference type="PANTHER" id="PTHR11802:SF64">
    <property type="entry name" value="CARBOXYPEPTIDASE"/>
    <property type="match status" value="1"/>
</dbReference>